<dbReference type="Proteomes" id="UP000326546">
    <property type="component" value="Chromosome"/>
</dbReference>
<evidence type="ECO:0000256" key="9">
    <source>
        <dbReference type="SAM" id="Phobius"/>
    </source>
</evidence>
<gene>
    <name evidence="10" type="ORF">FY030_13785</name>
</gene>
<keyword evidence="3" id="KW-0813">Transport</keyword>
<feature type="transmembrane region" description="Helical" evidence="9">
    <location>
        <begin position="160"/>
        <end position="182"/>
    </location>
</feature>
<evidence type="ECO:0000313" key="10">
    <source>
        <dbReference type="EMBL" id="QFG69630.1"/>
    </source>
</evidence>
<evidence type="ECO:0000313" key="11">
    <source>
        <dbReference type="Proteomes" id="UP000326546"/>
    </source>
</evidence>
<reference evidence="10 11" key="1">
    <citation type="submission" date="2019-09" db="EMBL/GenBank/DDBJ databases">
        <title>Serinicoccus pratensis sp. nov., isolated from meadow soil.</title>
        <authorList>
            <person name="Zhang W."/>
        </authorList>
    </citation>
    <scope>NUCLEOTIDE SEQUENCE [LARGE SCALE GENOMIC DNA]</scope>
    <source>
        <strain evidence="10 11">W204</strain>
    </source>
</reference>
<organism evidence="10 11">
    <name type="scientific">Ornithinimicrobium pratense</name>
    <dbReference type="NCBI Taxonomy" id="2593973"/>
    <lineage>
        <taxon>Bacteria</taxon>
        <taxon>Bacillati</taxon>
        <taxon>Actinomycetota</taxon>
        <taxon>Actinomycetes</taxon>
        <taxon>Micrococcales</taxon>
        <taxon>Ornithinimicrobiaceae</taxon>
        <taxon>Ornithinimicrobium</taxon>
    </lineage>
</organism>
<keyword evidence="11" id="KW-1185">Reference proteome</keyword>
<dbReference type="PANTHER" id="PTHR21716:SF53">
    <property type="entry name" value="PERMEASE PERM-RELATED"/>
    <property type="match status" value="1"/>
</dbReference>
<dbReference type="EMBL" id="CP044427">
    <property type="protein sequence ID" value="QFG69630.1"/>
    <property type="molecule type" value="Genomic_DNA"/>
</dbReference>
<proteinExistence type="inferred from homology"/>
<keyword evidence="5 9" id="KW-0812">Transmembrane</keyword>
<dbReference type="PANTHER" id="PTHR21716">
    <property type="entry name" value="TRANSMEMBRANE PROTEIN"/>
    <property type="match status" value="1"/>
</dbReference>
<feature type="region of interest" description="Disordered" evidence="8">
    <location>
        <begin position="360"/>
        <end position="453"/>
    </location>
</feature>
<feature type="transmembrane region" description="Helical" evidence="9">
    <location>
        <begin position="77"/>
        <end position="98"/>
    </location>
</feature>
<dbReference type="AlphaFoldDB" id="A0A5J6V6I9"/>
<evidence type="ECO:0000256" key="6">
    <source>
        <dbReference type="ARBA" id="ARBA00022989"/>
    </source>
</evidence>
<comment type="subcellular location">
    <subcellularLocation>
        <location evidence="1">Cell membrane</location>
        <topology evidence="1">Multi-pass membrane protein</topology>
    </subcellularLocation>
</comment>
<evidence type="ECO:0000256" key="3">
    <source>
        <dbReference type="ARBA" id="ARBA00022448"/>
    </source>
</evidence>
<keyword evidence="6 9" id="KW-1133">Transmembrane helix</keyword>
<evidence type="ECO:0000256" key="2">
    <source>
        <dbReference type="ARBA" id="ARBA00009773"/>
    </source>
</evidence>
<dbReference type="Pfam" id="PF01594">
    <property type="entry name" value="AI-2E_transport"/>
    <property type="match status" value="1"/>
</dbReference>
<feature type="transmembrane region" description="Helical" evidence="9">
    <location>
        <begin position="315"/>
        <end position="342"/>
    </location>
</feature>
<dbReference type="OrthoDB" id="9784366at2"/>
<dbReference type="RefSeq" id="WP_158062093.1">
    <property type="nucleotide sequence ID" value="NZ_CP044427.1"/>
</dbReference>
<feature type="compositionally biased region" description="Low complexity" evidence="8">
    <location>
        <begin position="376"/>
        <end position="387"/>
    </location>
</feature>
<evidence type="ECO:0000256" key="8">
    <source>
        <dbReference type="SAM" id="MobiDB-lite"/>
    </source>
</evidence>
<accession>A0A5J6V6I9</accession>
<dbReference type="KEGG" id="serw:FY030_13785"/>
<comment type="similarity">
    <text evidence="2">Belongs to the autoinducer-2 exporter (AI-2E) (TC 2.A.86) family.</text>
</comment>
<evidence type="ECO:0000256" key="4">
    <source>
        <dbReference type="ARBA" id="ARBA00022475"/>
    </source>
</evidence>
<dbReference type="InterPro" id="IPR002549">
    <property type="entry name" value="AI-2E-like"/>
</dbReference>
<dbReference type="GO" id="GO:0055085">
    <property type="term" value="P:transmembrane transport"/>
    <property type="evidence" value="ECO:0007669"/>
    <property type="project" value="TreeGrafter"/>
</dbReference>
<evidence type="ECO:0000256" key="1">
    <source>
        <dbReference type="ARBA" id="ARBA00004651"/>
    </source>
</evidence>
<protein>
    <submittedName>
        <fullName evidence="10">AI-2E family transporter</fullName>
    </submittedName>
</protein>
<evidence type="ECO:0000256" key="7">
    <source>
        <dbReference type="ARBA" id="ARBA00023136"/>
    </source>
</evidence>
<feature type="transmembrane region" description="Helical" evidence="9">
    <location>
        <begin position="46"/>
        <end position="65"/>
    </location>
</feature>
<feature type="compositionally biased region" description="Basic and acidic residues" evidence="8">
    <location>
        <begin position="439"/>
        <end position="453"/>
    </location>
</feature>
<feature type="transmembrane region" description="Helical" evidence="9">
    <location>
        <begin position="216"/>
        <end position="237"/>
    </location>
</feature>
<evidence type="ECO:0000256" key="5">
    <source>
        <dbReference type="ARBA" id="ARBA00022692"/>
    </source>
</evidence>
<keyword evidence="7 9" id="KW-0472">Membrane</keyword>
<name>A0A5J6V6I9_9MICO</name>
<keyword evidence="4" id="KW-1003">Cell membrane</keyword>
<dbReference type="GO" id="GO:0005886">
    <property type="term" value="C:plasma membrane"/>
    <property type="evidence" value="ECO:0007669"/>
    <property type="project" value="UniProtKB-SubCell"/>
</dbReference>
<feature type="transmembrane region" description="Helical" evidence="9">
    <location>
        <begin position="23"/>
        <end position="40"/>
    </location>
</feature>
<sequence>MTTTEPTGAAAARPTWLRLEATIAWRMLLIAAAALLVIWLGLQVTVIAIAAFVAFTQAALLWPVVGRLERHLPRAPATLLVVAVYAAGIAALAWFTLIQMLDAGPRIFDAVAGSLTEANDWFLERGWELPPEFVDNVQGQLQSRLGDIAAGLGGYARTTLAGLGSTLTVVVVALFATIFALIGGKTMTQGIVGAVPGSRQLPAFAAIRDAVTTARWWMFASTVTGAVDGIFIGMGLYLLGVPLAVPIGLLTFILGFIPMIGATVAGAVAVAVALFFNGVTTAIWVLLIVLAVQQIEGNVLSPLLMSRAMEFPPLLTLLLSTAGGIALGLPGLFLAVPIAGILTAAVRGWRRELPPELRAAKGIGAHPSPPFEELAARAAPRPRPGGAEQQTGQHAEPGPEQPDPPSGASADADRAPESPGAQPSSERRSHQDGGGSARHTLEPPDRPKTEGTP</sequence>
<feature type="transmembrane region" description="Helical" evidence="9">
    <location>
        <begin position="268"/>
        <end position="295"/>
    </location>
</feature>